<name>A0A4Y2Q970_ARAVE</name>
<sequence>MKDLAPCSMCKEQDCLEHLAIKISKTSLDRISSVSRVYKRAVVCSLLNHRHFSSDAAIPVSPLPLNKQQFSVLRDVLAFNFKIFPLLHVLSCKALRPTDPPEWTSCEDFRFIPTQMESIPARRGGFPQNKRPVPQTLSPAAQHGHAHGILLGRRTNISCQGLYIWTADRAERQGERLPNHRGARLVLPLRPGADRVEIQVRRLCKGPTLPHGRRVCARQVRLAAENDLCRGGWNYVLHCHRAKDAADSVARGTLYGEKVYRLPTIERVAQKQQRDDDDDCVGVYLSDKK</sequence>
<organism evidence="1 2">
    <name type="scientific">Araneus ventricosus</name>
    <name type="common">Orbweaver spider</name>
    <name type="synonym">Epeira ventricosa</name>
    <dbReference type="NCBI Taxonomy" id="182803"/>
    <lineage>
        <taxon>Eukaryota</taxon>
        <taxon>Metazoa</taxon>
        <taxon>Ecdysozoa</taxon>
        <taxon>Arthropoda</taxon>
        <taxon>Chelicerata</taxon>
        <taxon>Arachnida</taxon>
        <taxon>Araneae</taxon>
        <taxon>Araneomorphae</taxon>
        <taxon>Entelegynae</taxon>
        <taxon>Araneoidea</taxon>
        <taxon>Araneidae</taxon>
        <taxon>Araneus</taxon>
    </lineage>
</organism>
<comment type="caution">
    <text evidence="1">The sequence shown here is derived from an EMBL/GenBank/DDBJ whole genome shotgun (WGS) entry which is preliminary data.</text>
</comment>
<keyword evidence="2" id="KW-1185">Reference proteome</keyword>
<evidence type="ECO:0000313" key="2">
    <source>
        <dbReference type="Proteomes" id="UP000499080"/>
    </source>
</evidence>
<accession>A0A4Y2Q970</accession>
<evidence type="ECO:0000313" key="1">
    <source>
        <dbReference type="EMBL" id="GBN60708.1"/>
    </source>
</evidence>
<dbReference type="EMBL" id="BGPR01013452">
    <property type="protein sequence ID" value="GBN60708.1"/>
    <property type="molecule type" value="Genomic_DNA"/>
</dbReference>
<proteinExistence type="predicted"/>
<dbReference type="Proteomes" id="UP000499080">
    <property type="component" value="Unassembled WGS sequence"/>
</dbReference>
<gene>
    <name evidence="1" type="ORF">AVEN_116750_1</name>
</gene>
<reference evidence="1 2" key="1">
    <citation type="journal article" date="2019" name="Sci. Rep.">
        <title>Orb-weaving spider Araneus ventricosus genome elucidates the spidroin gene catalogue.</title>
        <authorList>
            <person name="Kono N."/>
            <person name="Nakamura H."/>
            <person name="Ohtoshi R."/>
            <person name="Moran D.A.P."/>
            <person name="Shinohara A."/>
            <person name="Yoshida Y."/>
            <person name="Fujiwara M."/>
            <person name="Mori M."/>
            <person name="Tomita M."/>
            <person name="Arakawa K."/>
        </authorList>
    </citation>
    <scope>NUCLEOTIDE SEQUENCE [LARGE SCALE GENOMIC DNA]</scope>
</reference>
<dbReference type="AlphaFoldDB" id="A0A4Y2Q970"/>
<protein>
    <submittedName>
        <fullName evidence="1">Uncharacterized protein</fullName>
    </submittedName>
</protein>